<name>A0A0G2ZFG9_9BACT</name>
<dbReference type="GO" id="GO:0015109">
    <property type="term" value="F:chromate transmembrane transporter activity"/>
    <property type="evidence" value="ECO:0007669"/>
    <property type="project" value="InterPro"/>
</dbReference>
<keyword evidence="9" id="KW-1185">Reference proteome</keyword>
<dbReference type="EMBL" id="CP011232">
    <property type="protein sequence ID" value="AKI98299.1"/>
    <property type="molecule type" value="Genomic_DNA"/>
</dbReference>
<dbReference type="GO" id="GO:0005886">
    <property type="term" value="C:plasma membrane"/>
    <property type="evidence" value="ECO:0007669"/>
    <property type="project" value="UniProtKB-SubCell"/>
</dbReference>
<dbReference type="STRING" id="1330330.IX53_06065"/>
<keyword evidence="4 7" id="KW-0812">Transmembrane</keyword>
<evidence type="ECO:0000256" key="3">
    <source>
        <dbReference type="ARBA" id="ARBA00022475"/>
    </source>
</evidence>
<evidence type="ECO:0000256" key="6">
    <source>
        <dbReference type="ARBA" id="ARBA00023136"/>
    </source>
</evidence>
<accession>A0A0G2ZFG9</accession>
<comment type="similarity">
    <text evidence="2">Belongs to the chromate ion transporter (CHR) (TC 2.A.51) family.</text>
</comment>
<keyword evidence="6 7" id="KW-0472">Membrane</keyword>
<protein>
    <recommendedName>
        <fullName evidence="10">Chromate transporter</fullName>
    </recommendedName>
</protein>
<dbReference type="PANTHER" id="PTHR43663:SF2">
    <property type="entry name" value="CHROMATE TRANSPORT PROTEIN-RELATED"/>
    <property type="match status" value="1"/>
</dbReference>
<evidence type="ECO:0000256" key="7">
    <source>
        <dbReference type="SAM" id="Phobius"/>
    </source>
</evidence>
<gene>
    <name evidence="8" type="ORF">IX53_06065</name>
</gene>
<dbReference type="AlphaFoldDB" id="A0A0G2ZFG9"/>
<dbReference type="Proteomes" id="UP000035159">
    <property type="component" value="Chromosome"/>
</dbReference>
<sequence length="181" mass="19483">MKATGKLLKVFSIFASISAVTIGGGYAMIPVIREYVVKRHAIVTESEFLEAVARAQSVPGAIAVNLALILGSKIAGISGAITALFGVVIPPFIIMIMIASLFKNIISVDAFSGFLYGIRAGVTAILVYLSYLLILSKFKKMKVLVSLLIITLFVLVLKISLFWTVLITTVVVYVIQGEKND</sequence>
<organism evidence="8 9">
    <name type="scientific">Kosmotoga pacifica</name>
    <dbReference type="NCBI Taxonomy" id="1330330"/>
    <lineage>
        <taxon>Bacteria</taxon>
        <taxon>Thermotogati</taxon>
        <taxon>Thermotogota</taxon>
        <taxon>Thermotogae</taxon>
        <taxon>Kosmotogales</taxon>
        <taxon>Kosmotogaceae</taxon>
        <taxon>Kosmotoga</taxon>
    </lineage>
</organism>
<evidence type="ECO:0008006" key="10">
    <source>
        <dbReference type="Google" id="ProtNLM"/>
    </source>
</evidence>
<comment type="subcellular location">
    <subcellularLocation>
        <location evidence="1">Cell membrane</location>
        <topology evidence="1">Multi-pass membrane protein</topology>
    </subcellularLocation>
</comment>
<feature type="transmembrane region" description="Helical" evidence="7">
    <location>
        <begin position="83"/>
        <end position="102"/>
    </location>
</feature>
<dbReference type="InterPro" id="IPR003370">
    <property type="entry name" value="Chromate_transpt"/>
</dbReference>
<evidence type="ECO:0000256" key="1">
    <source>
        <dbReference type="ARBA" id="ARBA00004651"/>
    </source>
</evidence>
<reference evidence="8 9" key="1">
    <citation type="submission" date="2015-04" db="EMBL/GenBank/DDBJ databases">
        <title>Complete Genome Sequence of Kosmotoga pacifica SLHLJ1.</title>
        <authorList>
            <person name="Jiang L.J."/>
            <person name="Shao Z.Z."/>
            <person name="Jebbar M."/>
        </authorList>
    </citation>
    <scope>NUCLEOTIDE SEQUENCE [LARGE SCALE GENOMIC DNA]</scope>
    <source>
        <strain evidence="8 9">SLHLJ1</strain>
    </source>
</reference>
<feature type="transmembrane region" description="Helical" evidence="7">
    <location>
        <begin position="114"/>
        <end position="135"/>
    </location>
</feature>
<keyword evidence="5 7" id="KW-1133">Transmembrane helix</keyword>
<evidence type="ECO:0000256" key="5">
    <source>
        <dbReference type="ARBA" id="ARBA00022989"/>
    </source>
</evidence>
<dbReference type="RefSeq" id="WP_047755494.1">
    <property type="nucleotide sequence ID" value="NZ_CP011232.1"/>
</dbReference>
<dbReference type="PANTHER" id="PTHR43663">
    <property type="entry name" value="CHROMATE TRANSPORT PROTEIN-RELATED"/>
    <property type="match status" value="1"/>
</dbReference>
<evidence type="ECO:0000256" key="2">
    <source>
        <dbReference type="ARBA" id="ARBA00005262"/>
    </source>
</evidence>
<proteinExistence type="inferred from homology"/>
<feature type="transmembrane region" description="Helical" evidence="7">
    <location>
        <begin position="7"/>
        <end position="32"/>
    </location>
</feature>
<dbReference type="KEGG" id="kpf:IX53_06065"/>
<dbReference type="InterPro" id="IPR052518">
    <property type="entry name" value="CHR_Transporter"/>
</dbReference>
<keyword evidence="3" id="KW-1003">Cell membrane</keyword>
<evidence type="ECO:0000256" key="4">
    <source>
        <dbReference type="ARBA" id="ARBA00022692"/>
    </source>
</evidence>
<evidence type="ECO:0000313" key="9">
    <source>
        <dbReference type="Proteomes" id="UP000035159"/>
    </source>
</evidence>
<evidence type="ECO:0000313" key="8">
    <source>
        <dbReference type="EMBL" id="AKI98299.1"/>
    </source>
</evidence>
<dbReference type="PATRIC" id="fig|1330330.3.peg.1228"/>
<feature type="transmembrane region" description="Helical" evidence="7">
    <location>
        <begin position="147"/>
        <end position="175"/>
    </location>
</feature>
<dbReference type="Pfam" id="PF02417">
    <property type="entry name" value="Chromate_transp"/>
    <property type="match status" value="1"/>
</dbReference>